<comment type="caution">
    <text evidence="1">The sequence shown here is derived from an EMBL/GenBank/DDBJ whole genome shotgun (WGS) entry which is preliminary data.</text>
</comment>
<gene>
    <name evidence="1" type="ORF">KC19_8G002700</name>
</gene>
<protein>
    <submittedName>
        <fullName evidence="1">Uncharacterized protein</fullName>
    </submittedName>
</protein>
<proteinExistence type="predicted"/>
<evidence type="ECO:0000313" key="1">
    <source>
        <dbReference type="EMBL" id="KAG0563069.1"/>
    </source>
</evidence>
<keyword evidence="2" id="KW-1185">Reference proteome</keyword>
<sequence length="88" mass="9700">MYAASKIWTRTSLRSTHKVSCMNPSLQILHSPSTVYVFILFCEIPSKLLIPQFGEKNTLSSSLSTVSVLSSKLLKPNFGKRSSLQAAP</sequence>
<dbReference type="Proteomes" id="UP000822688">
    <property type="component" value="Chromosome 8"/>
</dbReference>
<dbReference type="AlphaFoldDB" id="A0A8T0GXT2"/>
<evidence type="ECO:0000313" key="2">
    <source>
        <dbReference type="Proteomes" id="UP000822688"/>
    </source>
</evidence>
<organism evidence="1 2">
    <name type="scientific">Ceratodon purpureus</name>
    <name type="common">Fire moss</name>
    <name type="synonym">Dicranum purpureum</name>
    <dbReference type="NCBI Taxonomy" id="3225"/>
    <lineage>
        <taxon>Eukaryota</taxon>
        <taxon>Viridiplantae</taxon>
        <taxon>Streptophyta</taxon>
        <taxon>Embryophyta</taxon>
        <taxon>Bryophyta</taxon>
        <taxon>Bryophytina</taxon>
        <taxon>Bryopsida</taxon>
        <taxon>Dicranidae</taxon>
        <taxon>Pseudoditrichales</taxon>
        <taxon>Ditrichaceae</taxon>
        <taxon>Ceratodon</taxon>
    </lineage>
</organism>
<accession>A0A8T0GXT2</accession>
<name>A0A8T0GXT2_CERPU</name>
<dbReference type="EMBL" id="CM026429">
    <property type="protein sequence ID" value="KAG0563069.1"/>
    <property type="molecule type" value="Genomic_DNA"/>
</dbReference>
<reference evidence="1" key="1">
    <citation type="submission" date="2020-06" db="EMBL/GenBank/DDBJ databases">
        <title>WGS assembly of Ceratodon purpureus strain R40.</title>
        <authorList>
            <person name="Carey S.B."/>
            <person name="Jenkins J."/>
            <person name="Shu S."/>
            <person name="Lovell J.T."/>
            <person name="Sreedasyam A."/>
            <person name="Maumus F."/>
            <person name="Tiley G.P."/>
            <person name="Fernandez-Pozo N."/>
            <person name="Barry K."/>
            <person name="Chen C."/>
            <person name="Wang M."/>
            <person name="Lipzen A."/>
            <person name="Daum C."/>
            <person name="Saski C.A."/>
            <person name="Payton A.C."/>
            <person name="Mcbreen J.C."/>
            <person name="Conrad R.E."/>
            <person name="Kollar L.M."/>
            <person name="Olsson S."/>
            <person name="Huttunen S."/>
            <person name="Landis J.B."/>
            <person name="Wickett N.J."/>
            <person name="Johnson M.G."/>
            <person name="Rensing S.A."/>
            <person name="Grimwood J."/>
            <person name="Schmutz J."/>
            <person name="Mcdaniel S.F."/>
        </authorList>
    </citation>
    <scope>NUCLEOTIDE SEQUENCE</scope>
    <source>
        <strain evidence="1">R40</strain>
    </source>
</reference>